<evidence type="ECO:0000256" key="3">
    <source>
        <dbReference type="ARBA" id="ARBA00022722"/>
    </source>
</evidence>
<comment type="similarity">
    <text evidence="1">Belongs to the HicA mRNA interferase family.</text>
</comment>
<keyword evidence="4" id="KW-0255">Endonuclease</keyword>
<sequence>MPKLSPISQRDLIQRLRKLNFEGPYQEGKHPYMIRGNLVITIPNPHKKDISVDLLTRILRQAGVTSKEWNDK</sequence>
<dbReference type="AlphaFoldDB" id="A0A837I834"/>
<proteinExistence type="inferred from homology"/>
<keyword evidence="6" id="KW-0694">RNA-binding</keyword>
<dbReference type="InterPro" id="IPR038570">
    <property type="entry name" value="HicA_sf"/>
</dbReference>
<dbReference type="SUPFAM" id="SSF54786">
    <property type="entry name" value="YcfA/nrd intein domain"/>
    <property type="match status" value="1"/>
</dbReference>
<protein>
    <submittedName>
        <fullName evidence="8">YcfA family protein</fullName>
    </submittedName>
</protein>
<name>A0A837I834_9BACT</name>
<keyword evidence="7" id="KW-0346">Stress response</keyword>
<dbReference type="EMBL" id="LCHP01000003">
    <property type="protein sequence ID" value="KKT36998.1"/>
    <property type="molecule type" value="Genomic_DNA"/>
</dbReference>
<reference evidence="8 9" key="1">
    <citation type="journal article" date="2015" name="Nature">
        <title>rRNA introns, odd ribosomes, and small enigmatic genomes across a large radiation of phyla.</title>
        <authorList>
            <person name="Brown C.T."/>
            <person name="Hug L.A."/>
            <person name="Thomas B.C."/>
            <person name="Sharon I."/>
            <person name="Castelle C.J."/>
            <person name="Singh A."/>
            <person name="Wilkins M.J."/>
            <person name="Williams K.H."/>
            <person name="Banfield J.F."/>
        </authorList>
    </citation>
    <scope>NUCLEOTIDE SEQUENCE [LARGE SCALE GENOMIC DNA]</scope>
</reference>
<gene>
    <name evidence="8" type="ORF">UW25_C0003G0004</name>
</gene>
<accession>A0A837I834</accession>
<evidence type="ECO:0000313" key="9">
    <source>
        <dbReference type="Proteomes" id="UP000033815"/>
    </source>
</evidence>
<keyword evidence="5" id="KW-0378">Hydrolase</keyword>
<keyword evidence="2" id="KW-1277">Toxin-antitoxin system</keyword>
<evidence type="ECO:0000313" key="8">
    <source>
        <dbReference type="EMBL" id="KKT36998.1"/>
    </source>
</evidence>
<dbReference type="Pfam" id="PF07927">
    <property type="entry name" value="HicA_toxin"/>
    <property type="match status" value="1"/>
</dbReference>
<evidence type="ECO:0000256" key="5">
    <source>
        <dbReference type="ARBA" id="ARBA00022801"/>
    </source>
</evidence>
<dbReference type="GO" id="GO:0004519">
    <property type="term" value="F:endonuclease activity"/>
    <property type="evidence" value="ECO:0007669"/>
    <property type="project" value="UniProtKB-KW"/>
</dbReference>
<keyword evidence="3" id="KW-0540">Nuclease</keyword>
<dbReference type="GO" id="GO:0003729">
    <property type="term" value="F:mRNA binding"/>
    <property type="evidence" value="ECO:0007669"/>
    <property type="project" value="InterPro"/>
</dbReference>
<dbReference type="Gene3D" id="3.30.920.30">
    <property type="entry name" value="Hypothetical protein"/>
    <property type="match status" value="1"/>
</dbReference>
<evidence type="ECO:0000256" key="2">
    <source>
        <dbReference type="ARBA" id="ARBA00022649"/>
    </source>
</evidence>
<dbReference type="Proteomes" id="UP000033815">
    <property type="component" value="Unassembled WGS sequence"/>
</dbReference>
<evidence type="ECO:0000256" key="4">
    <source>
        <dbReference type="ARBA" id="ARBA00022759"/>
    </source>
</evidence>
<organism evidence="8 9">
    <name type="scientific">Candidatus Nomurabacteria bacterium GW2011_GWB1_44_12</name>
    <dbReference type="NCBI Taxonomy" id="1618748"/>
    <lineage>
        <taxon>Bacteria</taxon>
        <taxon>Candidatus Nomuraibacteriota</taxon>
    </lineage>
</organism>
<comment type="caution">
    <text evidence="8">The sequence shown here is derived from an EMBL/GenBank/DDBJ whole genome shotgun (WGS) entry which is preliminary data.</text>
</comment>
<evidence type="ECO:0000256" key="6">
    <source>
        <dbReference type="ARBA" id="ARBA00022884"/>
    </source>
</evidence>
<evidence type="ECO:0000256" key="1">
    <source>
        <dbReference type="ARBA" id="ARBA00006620"/>
    </source>
</evidence>
<dbReference type="InterPro" id="IPR012933">
    <property type="entry name" value="HicA_mRNA_interferase"/>
</dbReference>
<dbReference type="GO" id="GO:0016787">
    <property type="term" value="F:hydrolase activity"/>
    <property type="evidence" value="ECO:0007669"/>
    <property type="project" value="UniProtKB-KW"/>
</dbReference>
<evidence type="ECO:0000256" key="7">
    <source>
        <dbReference type="ARBA" id="ARBA00023016"/>
    </source>
</evidence>